<organism evidence="2">
    <name type="scientific">Tanacetum cinerariifolium</name>
    <name type="common">Dalmatian daisy</name>
    <name type="synonym">Chrysanthemum cinerariifolium</name>
    <dbReference type="NCBI Taxonomy" id="118510"/>
    <lineage>
        <taxon>Eukaryota</taxon>
        <taxon>Viridiplantae</taxon>
        <taxon>Streptophyta</taxon>
        <taxon>Embryophyta</taxon>
        <taxon>Tracheophyta</taxon>
        <taxon>Spermatophyta</taxon>
        <taxon>Magnoliopsida</taxon>
        <taxon>eudicotyledons</taxon>
        <taxon>Gunneridae</taxon>
        <taxon>Pentapetalae</taxon>
        <taxon>asterids</taxon>
        <taxon>campanulids</taxon>
        <taxon>Asterales</taxon>
        <taxon>Asteraceae</taxon>
        <taxon>Asteroideae</taxon>
        <taxon>Anthemideae</taxon>
        <taxon>Anthemidinae</taxon>
        <taxon>Tanacetum</taxon>
    </lineage>
</organism>
<proteinExistence type="predicted"/>
<feature type="non-terminal residue" evidence="2">
    <location>
        <position position="137"/>
    </location>
</feature>
<evidence type="ECO:0000313" key="2">
    <source>
        <dbReference type="EMBL" id="GEU73071.1"/>
    </source>
</evidence>
<dbReference type="AlphaFoldDB" id="A0A6L2MGG9"/>
<dbReference type="EMBL" id="BKCJ010006619">
    <property type="protein sequence ID" value="GEU73071.1"/>
    <property type="molecule type" value="Genomic_DNA"/>
</dbReference>
<comment type="caution">
    <text evidence="2">The sequence shown here is derived from an EMBL/GenBank/DDBJ whole genome shotgun (WGS) entry which is preliminary data.</text>
</comment>
<sequence length="137" mass="15599">MVVVRKDTLETSVLRGRISRMRELVEILEIQGERPKKDRKLLSCIKAEEKRPEDIRIANTNIFEQPKKSLILPLKEVNAETSTDKSLCGTAVRHGAQPKATTDKRSKKKRNPPSSKPRTSKPVRESYPLKKVTNTQP</sequence>
<protein>
    <submittedName>
        <fullName evidence="2">Uncharacterized protein</fullName>
    </submittedName>
</protein>
<name>A0A6L2MGG9_TANCI</name>
<gene>
    <name evidence="2" type="ORF">Tci_045049</name>
</gene>
<accession>A0A6L2MGG9</accession>
<evidence type="ECO:0000256" key="1">
    <source>
        <dbReference type="SAM" id="MobiDB-lite"/>
    </source>
</evidence>
<feature type="region of interest" description="Disordered" evidence="1">
    <location>
        <begin position="81"/>
        <end position="137"/>
    </location>
</feature>
<reference evidence="2" key="1">
    <citation type="journal article" date="2019" name="Sci. Rep.">
        <title>Draft genome of Tanacetum cinerariifolium, the natural source of mosquito coil.</title>
        <authorList>
            <person name="Yamashiro T."/>
            <person name="Shiraishi A."/>
            <person name="Satake H."/>
            <person name="Nakayama K."/>
        </authorList>
    </citation>
    <scope>NUCLEOTIDE SEQUENCE</scope>
</reference>